<feature type="domain" description="FAD dependent oxidoreductase" evidence="6">
    <location>
        <begin position="14"/>
        <end position="85"/>
    </location>
</feature>
<dbReference type="InterPro" id="IPR000447">
    <property type="entry name" value="G3P_DH_FAD-dep"/>
</dbReference>
<dbReference type="InterPro" id="IPR006076">
    <property type="entry name" value="FAD-dep_OxRdtase"/>
</dbReference>
<dbReference type="Gene3D" id="3.50.50.60">
    <property type="entry name" value="FAD/NAD(P)-binding domain"/>
    <property type="match status" value="1"/>
</dbReference>
<evidence type="ECO:0000256" key="2">
    <source>
        <dbReference type="ARBA" id="ARBA00007330"/>
    </source>
</evidence>
<dbReference type="PANTHER" id="PTHR11985">
    <property type="entry name" value="GLYCEROL-3-PHOSPHATE DEHYDROGENASE"/>
    <property type="match status" value="1"/>
</dbReference>
<keyword evidence="4" id="KW-0274">FAD</keyword>
<evidence type="ECO:0000259" key="6">
    <source>
        <dbReference type="Pfam" id="PF01266"/>
    </source>
</evidence>
<protein>
    <submittedName>
        <fullName evidence="7">FAD dependent oxidoreductase domain protein</fullName>
        <ecNumber evidence="7">1.4.3.1</ecNumber>
    </submittedName>
</protein>
<dbReference type="InterPro" id="IPR036188">
    <property type="entry name" value="FAD/NAD-bd_sf"/>
</dbReference>
<comment type="cofactor">
    <cofactor evidence="1">
        <name>FAD</name>
        <dbReference type="ChEBI" id="CHEBI:57692"/>
    </cofactor>
</comment>
<evidence type="ECO:0000256" key="4">
    <source>
        <dbReference type="ARBA" id="ARBA00022827"/>
    </source>
</evidence>
<comment type="similarity">
    <text evidence="2">Belongs to the FAD-dependent glycerol-3-phosphate dehydrogenase family.</text>
</comment>
<dbReference type="PANTHER" id="PTHR11985:SF15">
    <property type="entry name" value="GLYCEROL-3-PHOSPHATE DEHYDROGENASE, MITOCHONDRIAL"/>
    <property type="match status" value="1"/>
</dbReference>
<dbReference type="GO" id="GO:0046168">
    <property type="term" value="P:glycerol-3-phosphate catabolic process"/>
    <property type="evidence" value="ECO:0007669"/>
    <property type="project" value="TreeGrafter"/>
</dbReference>
<keyword evidence="5 7" id="KW-0560">Oxidoreductase</keyword>
<dbReference type="Pfam" id="PF01266">
    <property type="entry name" value="DAO"/>
    <property type="match status" value="1"/>
</dbReference>
<sequence>MSLEEQMSGREAYDLVVVGGGVNGVGIARDAAGRGLRVLLLEGRDLAGATSSASSKLIHGGLRYLEHSEFRLVRESLKEREVLWAAA</sequence>
<keyword evidence="3" id="KW-0285">Flavoprotein</keyword>
<evidence type="ECO:0000313" key="7">
    <source>
        <dbReference type="EMBL" id="EQD59816.1"/>
    </source>
</evidence>
<proteinExistence type="inferred from homology"/>
<organism evidence="7">
    <name type="scientific">mine drainage metagenome</name>
    <dbReference type="NCBI Taxonomy" id="410659"/>
    <lineage>
        <taxon>unclassified sequences</taxon>
        <taxon>metagenomes</taxon>
        <taxon>ecological metagenomes</taxon>
    </lineage>
</organism>
<dbReference type="EC" id="1.4.3.1" evidence="7"/>
<accession>T1AH33</accession>
<dbReference type="SUPFAM" id="SSF51905">
    <property type="entry name" value="FAD/NAD(P)-binding domain"/>
    <property type="match status" value="1"/>
</dbReference>
<name>T1AH33_9ZZZZ</name>
<comment type="caution">
    <text evidence="7">The sequence shown here is derived from an EMBL/GenBank/DDBJ whole genome shotgun (WGS) entry which is preliminary data.</text>
</comment>
<dbReference type="EMBL" id="AUZX01007420">
    <property type="protein sequence ID" value="EQD59816.1"/>
    <property type="molecule type" value="Genomic_DNA"/>
</dbReference>
<evidence type="ECO:0000256" key="1">
    <source>
        <dbReference type="ARBA" id="ARBA00001974"/>
    </source>
</evidence>
<feature type="non-terminal residue" evidence="7">
    <location>
        <position position="87"/>
    </location>
</feature>
<gene>
    <name evidence="7" type="ORF">B1A_10428</name>
</gene>
<dbReference type="PROSITE" id="PS00977">
    <property type="entry name" value="FAD_G3PDH_1"/>
    <property type="match status" value="1"/>
</dbReference>
<dbReference type="PRINTS" id="PR01001">
    <property type="entry name" value="FADG3PDH"/>
</dbReference>
<reference evidence="7" key="2">
    <citation type="journal article" date="2014" name="ISME J.">
        <title>Microbial stratification in low pH oxic and suboxic macroscopic growths along an acid mine drainage.</title>
        <authorList>
            <person name="Mendez-Garcia C."/>
            <person name="Mesa V."/>
            <person name="Sprenger R.R."/>
            <person name="Richter M."/>
            <person name="Diez M.S."/>
            <person name="Solano J."/>
            <person name="Bargiela R."/>
            <person name="Golyshina O.V."/>
            <person name="Manteca A."/>
            <person name="Ramos J.L."/>
            <person name="Gallego J.R."/>
            <person name="Llorente I."/>
            <person name="Martins Dos Santos V.A."/>
            <person name="Jensen O.N."/>
            <person name="Pelaez A.I."/>
            <person name="Sanchez J."/>
            <person name="Ferrer M."/>
        </authorList>
    </citation>
    <scope>NUCLEOTIDE SEQUENCE</scope>
</reference>
<dbReference type="GO" id="GO:0004368">
    <property type="term" value="F:glycerol-3-phosphate dehydrogenase (quinone) activity"/>
    <property type="evidence" value="ECO:0007669"/>
    <property type="project" value="InterPro"/>
</dbReference>
<dbReference type="GO" id="GO:0008445">
    <property type="term" value="F:D-aspartate oxidase activity"/>
    <property type="evidence" value="ECO:0007669"/>
    <property type="project" value="UniProtKB-EC"/>
</dbReference>
<evidence type="ECO:0000256" key="5">
    <source>
        <dbReference type="ARBA" id="ARBA00023002"/>
    </source>
</evidence>
<dbReference type="AlphaFoldDB" id="T1AH33"/>
<evidence type="ECO:0000256" key="3">
    <source>
        <dbReference type="ARBA" id="ARBA00022630"/>
    </source>
</evidence>
<reference evidence="7" key="1">
    <citation type="submission" date="2013-08" db="EMBL/GenBank/DDBJ databases">
        <authorList>
            <person name="Mendez C."/>
            <person name="Richter M."/>
            <person name="Ferrer M."/>
            <person name="Sanchez J."/>
        </authorList>
    </citation>
    <scope>NUCLEOTIDE SEQUENCE</scope>
</reference>